<name>A0A1Z5JJ43_FISSO</name>
<dbReference type="PANTHER" id="PTHR32195">
    <property type="entry name" value="OS07G0662800 PROTEIN"/>
    <property type="match status" value="1"/>
</dbReference>
<evidence type="ECO:0008006" key="12">
    <source>
        <dbReference type="Google" id="ProtNLM"/>
    </source>
</evidence>
<keyword evidence="7 8" id="KW-0472">Membrane</keyword>
<keyword evidence="11" id="KW-1185">Reference proteome</keyword>
<feature type="chain" id="PRO_5012645026" description="Tyrosine-specific transport protein" evidence="9">
    <location>
        <begin position="20"/>
        <end position="472"/>
    </location>
</feature>
<dbReference type="Pfam" id="PF03222">
    <property type="entry name" value="Trp_Tyr_perm"/>
    <property type="match status" value="2"/>
</dbReference>
<evidence type="ECO:0000256" key="4">
    <source>
        <dbReference type="ARBA" id="ARBA00022519"/>
    </source>
</evidence>
<evidence type="ECO:0000256" key="5">
    <source>
        <dbReference type="ARBA" id="ARBA00022692"/>
    </source>
</evidence>
<sequence length="472" mass="49221">MKRLHSLIGLGFLTSTAKGFVIQENKVVRTKEELSAFTTSTTSSQFPYKEDTLDARAYTVPSQRTTASNAWDSFVLPVLGASFLITGNTVGAGCLVMPELTAEPGLVASTGIFAAAYIVNLVSGLLLAQVAIHQRETSAEDVPASFQEFAEANLKNPLAANGIAAISIFVNGLIQSFDISRAGVLGVDYFGVPAGTASCLWATLAAVVVGTQSTKNVSQVSSICVTLLFVTFAAIVIPGMAAVSDPMETLTASTTSPDNVMGAAMEAAPVILIAMIYQNIVPTVVKLLDYDRAKVTAALITGSFIPLVMYLCWCYTSLGGGIQGDLAELLLSAFSVFAIAGSTLGTSLSLSEEIKNFVPGKRKDNSSDGESNNMIAAGLSLGVPLSAALAFSSGSGFTEALNLAGSFGSPLLYGIIPVAMVWKQQQDQASDSSANKIPSMVPNASLPVLGSLSVGFVVEELFQRFNEMATLV</sequence>
<organism evidence="10 11">
    <name type="scientific">Fistulifera solaris</name>
    <name type="common">Oleaginous diatom</name>
    <dbReference type="NCBI Taxonomy" id="1519565"/>
    <lineage>
        <taxon>Eukaryota</taxon>
        <taxon>Sar</taxon>
        <taxon>Stramenopiles</taxon>
        <taxon>Ochrophyta</taxon>
        <taxon>Bacillariophyta</taxon>
        <taxon>Bacillariophyceae</taxon>
        <taxon>Bacillariophycidae</taxon>
        <taxon>Naviculales</taxon>
        <taxon>Naviculaceae</taxon>
        <taxon>Fistulifera</taxon>
    </lineage>
</organism>
<feature type="signal peptide" evidence="9">
    <location>
        <begin position="1"/>
        <end position="19"/>
    </location>
</feature>
<evidence type="ECO:0000313" key="10">
    <source>
        <dbReference type="EMBL" id="GAX13956.1"/>
    </source>
</evidence>
<protein>
    <recommendedName>
        <fullName evidence="12">Tyrosine-specific transport protein</fullName>
    </recommendedName>
</protein>
<feature type="transmembrane region" description="Helical" evidence="8">
    <location>
        <begin position="330"/>
        <end position="350"/>
    </location>
</feature>
<evidence type="ECO:0000256" key="9">
    <source>
        <dbReference type="SAM" id="SignalP"/>
    </source>
</evidence>
<keyword evidence="9" id="KW-0732">Signal</keyword>
<evidence type="ECO:0000256" key="3">
    <source>
        <dbReference type="ARBA" id="ARBA00022475"/>
    </source>
</evidence>
<evidence type="ECO:0000256" key="1">
    <source>
        <dbReference type="ARBA" id="ARBA00004429"/>
    </source>
</evidence>
<keyword evidence="3" id="KW-1003">Cell membrane</keyword>
<gene>
    <name evidence="10" type="ORF">FisN_5Lh137</name>
</gene>
<feature type="transmembrane region" description="Helical" evidence="8">
    <location>
        <begin position="158"/>
        <end position="177"/>
    </location>
</feature>
<dbReference type="PANTHER" id="PTHR32195:SF26">
    <property type="entry name" value="TRYPTOPHAN OR TYROSINE TRANSPORTER PROTEIN"/>
    <property type="match status" value="1"/>
</dbReference>
<feature type="transmembrane region" description="Helical" evidence="8">
    <location>
        <begin position="297"/>
        <end position="318"/>
    </location>
</feature>
<dbReference type="GO" id="GO:0003333">
    <property type="term" value="P:amino acid transmembrane transport"/>
    <property type="evidence" value="ECO:0007669"/>
    <property type="project" value="InterPro"/>
</dbReference>
<keyword evidence="6 8" id="KW-1133">Transmembrane helix</keyword>
<dbReference type="InParanoid" id="A0A1Z5JJ43"/>
<feature type="transmembrane region" description="Helical" evidence="8">
    <location>
        <begin position="189"/>
        <end position="211"/>
    </location>
</feature>
<evidence type="ECO:0000256" key="2">
    <source>
        <dbReference type="ARBA" id="ARBA00022448"/>
    </source>
</evidence>
<dbReference type="AlphaFoldDB" id="A0A1Z5JJ43"/>
<keyword evidence="2" id="KW-0813">Transport</keyword>
<reference evidence="10 11" key="1">
    <citation type="journal article" date="2015" name="Plant Cell">
        <title>Oil accumulation by the oleaginous diatom Fistulifera solaris as revealed by the genome and transcriptome.</title>
        <authorList>
            <person name="Tanaka T."/>
            <person name="Maeda Y."/>
            <person name="Veluchamy A."/>
            <person name="Tanaka M."/>
            <person name="Abida H."/>
            <person name="Marechal E."/>
            <person name="Bowler C."/>
            <person name="Muto M."/>
            <person name="Sunaga Y."/>
            <person name="Tanaka M."/>
            <person name="Yoshino T."/>
            <person name="Taniguchi T."/>
            <person name="Fukuda Y."/>
            <person name="Nemoto M."/>
            <person name="Matsumoto M."/>
            <person name="Wong P.S."/>
            <person name="Aburatani S."/>
            <person name="Fujibuchi W."/>
        </authorList>
    </citation>
    <scope>NUCLEOTIDE SEQUENCE [LARGE SCALE GENOMIC DNA]</scope>
    <source>
        <strain evidence="10 11">JPCC DA0580</strain>
    </source>
</reference>
<feature type="transmembrane region" description="Helical" evidence="8">
    <location>
        <begin position="371"/>
        <end position="391"/>
    </location>
</feature>
<keyword evidence="4" id="KW-0997">Cell inner membrane</keyword>
<dbReference type="GO" id="GO:0005886">
    <property type="term" value="C:plasma membrane"/>
    <property type="evidence" value="ECO:0007669"/>
    <property type="project" value="UniProtKB-SubCell"/>
</dbReference>
<keyword evidence="5 8" id="KW-0812">Transmembrane</keyword>
<evidence type="ECO:0000256" key="7">
    <source>
        <dbReference type="ARBA" id="ARBA00023136"/>
    </source>
</evidence>
<comment type="caution">
    <text evidence="10">The sequence shown here is derived from an EMBL/GenBank/DDBJ whole genome shotgun (WGS) entry which is preliminary data.</text>
</comment>
<feature type="transmembrane region" description="Helical" evidence="8">
    <location>
        <begin position="223"/>
        <end position="243"/>
    </location>
</feature>
<evidence type="ECO:0000313" key="11">
    <source>
        <dbReference type="Proteomes" id="UP000198406"/>
    </source>
</evidence>
<evidence type="ECO:0000256" key="6">
    <source>
        <dbReference type="ARBA" id="ARBA00022989"/>
    </source>
</evidence>
<dbReference type="InterPro" id="IPR018227">
    <property type="entry name" value="Amino_acid_transport_2"/>
</dbReference>
<dbReference type="Proteomes" id="UP000198406">
    <property type="component" value="Unassembled WGS sequence"/>
</dbReference>
<dbReference type="OrthoDB" id="204942at2759"/>
<proteinExistence type="predicted"/>
<evidence type="ECO:0000256" key="8">
    <source>
        <dbReference type="SAM" id="Phobius"/>
    </source>
</evidence>
<feature type="transmembrane region" description="Helical" evidence="8">
    <location>
        <begin position="106"/>
        <end position="128"/>
    </location>
</feature>
<accession>A0A1Z5JJ43</accession>
<comment type="subcellular location">
    <subcellularLocation>
        <location evidence="1">Cell inner membrane</location>
        <topology evidence="1">Multi-pass membrane protein</topology>
    </subcellularLocation>
</comment>
<dbReference type="EMBL" id="BDSP01000074">
    <property type="protein sequence ID" value="GAX13956.1"/>
    <property type="molecule type" value="Genomic_DNA"/>
</dbReference>
<feature type="transmembrane region" description="Helical" evidence="8">
    <location>
        <begin position="403"/>
        <end position="422"/>
    </location>
</feature>
<feature type="transmembrane region" description="Helical" evidence="8">
    <location>
        <begin position="263"/>
        <end position="285"/>
    </location>
</feature>